<dbReference type="Gene3D" id="3.40.630.30">
    <property type="match status" value="1"/>
</dbReference>
<evidence type="ECO:0000313" key="2">
    <source>
        <dbReference type="EMBL" id="GIQ69635.1"/>
    </source>
</evidence>
<sequence>MNASMLEAEIAYTKLFAQSEDEGDFIRFWDETIPDMYTHNYILVKHNQAPLAKILKAELAQRHAEGKKFLRAEFSFAFDNSLLDELPIKPNVTHYDYMVIHTDRYQTIQGNMDGRVEPAYRENVLADGIAVDVLANEEAMGLEFAVRRIHRKSKVYQDSLLPLQLYVCYHGKLAVGKCELMILRDIAKIEDFDILENHQRQGFGSTVIRHLLKHAADQHVKQAYLVTNSTDTAKIMYAKCGFVKAGTKTELFFRLENDAP</sequence>
<dbReference type="GO" id="GO:0016747">
    <property type="term" value="F:acyltransferase activity, transferring groups other than amino-acyl groups"/>
    <property type="evidence" value="ECO:0007669"/>
    <property type="project" value="InterPro"/>
</dbReference>
<organism evidence="2 3">
    <name type="scientific">Xylanibacillus composti</name>
    <dbReference type="NCBI Taxonomy" id="1572762"/>
    <lineage>
        <taxon>Bacteria</taxon>
        <taxon>Bacillati</taxon>
        <taxon>Bacillota</taxon>
        <taxon>Bacilli</taxon>
        <taxon>Bacillales</taxon>
        <taxon>Paenibacillaceae</taxon>
        <taxon>Xylanibacillus</taxon>
    </lineage>
</organism>
<dbReference type="CDD" id="cd04301">
    <property type="entry name" value="NAT_SF"/>
    <property type="match status" value="1"/>
</dbReference>
<dbReference type="RefSeq" id="WP_213412427.1">
    <property type="nucleotide sequence ID" value="NZ_BOVK01000031.1"/>
</dbReference>
<dbReference type="PROSITE" id="PS51186">
    <property type="entry name" value="GNAT"/>
    <property type="match status" value="1"/>
</dbReference>
<gene>
    <name evidence="2" type="ORF">XYCOK13_24590</name>
</gene>
<dbReference type="Proteomes" id="UP000677918">
    <property type="component" value="Unassembled WGS sequence"/>
</dbReference>
<name>A0A8J4M315_9BACL</name>
<accession>A0A8J4M315</accession>
<dbReference type="AlphaFoldDB" id="A0A8J4M315"/>
<dbReference type="InterPro" id="IPR016181">
    <property type="entry name" value="Acyl_CoA_acyltransferase"/>
</dbReference>
<dbReference type="SUPFAM" id="SSF55729">
    <property type="entry name" value="Acyl-CoA N-acyltransferases (Nat)"/>
    <property type="match status" value="1"/>
</dbReference>
<dbReference type="InterPro" id="IPR000182">
    <property type="entry name" value="GNAT_dom"/>
</dbReference>
<feature type="domain" description="N-acetyltransferase" evidence="1">
    <location>
        <begin position="118"/>
        <end position="260"/>
    </location>
</feature>
<reference evidence="2" key="1">
    <citation type="submission" date="2021-04" db="EMBL/GenBank/DDBJ databases">
        <title>Draft genome sequence of Xylanibacillus composti strain K13.</title>
        <authorList>
            <person name="Uke A."/>
            <person name="Chhe C."/>
            <person name="Baramee S."/>
            <person name="Kosugi A."/>
        </authorList>
    </citation>
    <scope>NUCLEOTIDE SEQUENCE</scope>
    <source>
        <strain evidence="2">K13</strain>
    </source>
</reference>
<dbReference type="EMBL" id="BOVK01000031">
    <property type="protein sequence ID" value="GIQ69635.1"/>
    <property type="molecule type" value="Genomic_DNA"/>
</dbReference>
<dbReference type="Pfam" id="PF00583">
    <property type="entry name" value="Acetyltransf_1"/>
    <property type="match status" value="1"/>
</dbReference>
<keyword evidence="3" id="KW-1185">Reference proteome</keyword>
<evidence type="ECO:0000259" key="1">
    <source>
        <dbReference type="PROSITE" id="PS51186"/>
    </source>
</evidence>
<protein>
    <recommendedName>
        <fullName evidence="1">N-acetyltransferase domain-containing protein</fullName>
    </recommendedName>
</protein>
<proteinExistence type="predicted"/>
<evidence type="ECO:0000313" key="3">
    <source>
        <dbReference type="Proteomes" id="UP000677918"/>
    </source>
</evidence>
<comment type="caution">
    <text evidence="2">The sequence shown here is derived from an EMBL/GenBank/DDBJ whole genome shotgun (WGS) entry which is preliminary data.</text>
</comment>